<dbReference type="AlphaFoldDB" id="A0A1D2V9G4"/>
<evidence type="ECO:0000313" key="2">
    <source>
        <dbReference type="EMBL" id="ODV58117.1"/>
    </source>
</evidence>
<dbReference type="EMBL" id="KV454495">
    <property type="protein sequence ID" value="ODV58117.1"/>
    <property type="molecule type" value="Genomic_DNA"/>
</dbReference>
<dbReference type="RefSeq" id="XP_020044424.1">
    <property type="nucleotide sequence ID" value="XM_020194176.1"/>
</dbReference>
<proteinExistence type="predicted"/>
<reference evidence="3" key="1">
    <citation type="submission" date="2016-05" db="EMBL/GenBank/DDBJ databases">
        <title>Comparative genomics of biotechnologically important yeasts.</title>
        <authorList>
            <consortium name="DOE Joint Genome Institute"/>
            <person name="Riley R."/>
            <person name="Haridas S."/>
            <person name="Wolfe K.H."/>
            <person name="Lopes M.R."/>
            <person name="Hittinger C.T."/>
            <person name="Goker M."/>
            <person name="Salamov A."/>
            <person name="Wisecaver J."/>
            <person name="Long T.M."/>
            <person name="Aerts A.L."/>
            <person name="Barry K."/>
            <person name="Choi C."/>
            <person name="Clum A."/>
            <person name="Coughlan A.Y."/>
            <person name="Deshpande S."/>
            <person name="Douglass A.P."/>
            <person name="Hanson S.J."/>
            <person name="Klenk H.-P."/>
            <person name="Labutti K."/>
            <person name="Lapidus A."/>
            <person name="Lindquist E."/>
            <person name="Lipzen A."/>
            <person name="Meier-Kolthoff J.P."/>
            <person name="Ohm R.A."/>
            <person name="Otillar R.P."/>
            <person name="Pangilinan J."/>
            <person name="Peng Y."/>
            <person name="Rokas A."/>
            <person name="Rosa C.A."/>
            <person name="Scheuner C."/>
            <person name="Sibirny A.A."/>
            <person name="Slot J.C."/>
            <person name="Stielow J.B."/>
            <person name="Sun H."/>
            <person name="Kurtzman C.P."/>
            <person name="Blackwell M."/>
            <person name="Grigoriev I.V."/>
            <person name="Jeffries T.W."/>
        </authorList>
    </citation>
    <scope>NUCLEOTIDE SEQUENCE [LARGE SCALE GENOMIC DNA]</scope>
    <source>
        <strain evidence="3">DSM 1968</strain>
    </source>
</reference>
<evidence type="ECO:0000313" key="3">
    <source>
        <dbReference type="Proteomes" id="UP000095038"/>
    </source>
</evidence>
<sequence length="58" mass="6761">MGRRKIAIQPITDERNRTVYVSPSYCFIFSLSTFLPFYHVLKQHTPSFSAFTILSLSF</sequence>
<dbReference type="GeneID" id="30967812"/>
<keyword evidence="3" id="KW-1185">Reference proteome</keyword>
<accession>A0A1D2V9G4</accession>
<protein>
    <submittedName>
        <fullName evidence="2">Uncharacterized protein</fullName>
    </submittedName>
</protein>
<dbReference type="Proteomes" id="UP000095038">
    <property type="component" value="Unassembled WGS sequence"/>
</dbReference>
<name>A0A1D2V9G4_9ASCO</name>
<keyword evidence="1" id="KW-0472">Membrane</keyword>
<dbReference type="OrthoDB" id="4096282at2759"/>
<keyword evidence="1" id="KW-1133">Transmembrane helix</keyword>
<organism evidence="2 3">
    <name type="scientific">Ascoidea rubescens DSM 1968</name>
    <dbReference type="NCBI Taxonomy" id="1344418"/>
    <lineage>
        <taxon>Eukaryota</taxon>
        <taxon>Fungi</taxon>
        <taxon>Dikarya</taxon>
        <taxon>Ascomycota</taxon>
        <taxon>Saccharomycotina</taxon>
        <taxon>Saccharomycetes</taxon>
        <taxon>Ascoideaceae</taxon>
        <taxon>Ascoidea</taxon>
    </lineage>
</organism>
<gene>
    <name evidence="2" type="ORF">ASCRUDRAFT_78223</name>
</gene>
<keyword evidence="1" id="KW-0812">Transmembrane</keyword>
<evidence type="ECO:0000256" key="1">
    <source>
        <dbReference type="SAM" id="Phobius"/>
    </source>
</evidence>
<dbReference type="InParanoid" id="A0A1D2V9G4"/>
<feature type="transmembrane region" description="Helical" evidence="1">
    <location>
        <begin position="20"/>
        <end position="41"/>
    </location>
</feature>